<dbReference type="OrthoDB" id="648861at2759"/>
<evidence type="ECO:0000256" key="3">
    <source>
        <dbReference type="ARBA" id="ARBA00022692"/>
    </source>
</evidence>
<dbReference type="PANTHER" id="PTHR11660">
    <property type="entry name" value="SOLUTE CARRIER FAMILY 40 MEMBER"/>
    <property type="match status" value="1"/>
</dbReference>
<protein>
    <recommendedName>
        <fullName evidence="6">Solute carrier family 40 member</fullName>
    </recommendedName>
</protein>
<dbReference type="Pfam" id="PF06963">
    <property type="entry name" value="FPN1"/>
    <property type="match status" value="1"/>
</dbReference>
<comment type="function">
    <text evidence="6">May be involved in iron transport and iron homeostasis.</text>
</comment>
<comment type="subcellular location">
    <subcellularLocation>
        <location evidence="1 6">Membrane</location>
        <topology evidence="1 6">Multi-pass membrane protein</topology>
    </subcellularLocation>
</comment>
<keyword evidence="8" id="KW-1185">Reference proteome</keyword>
<keyword evidence="6" id="KW-0406">Ion transport</keyword>
<dbReference type="RefSeq" id="XP_022486448.1">
    <property type="nucleotide sequence ID" value="XM_022633782.1"/>
</dbReference>
<dbReference type="GO" id="GO:0016020">
    <property type="term" value="C:membrane"/>
    <property type="evidence" value="ECO:0007669"/>
    <property type="project" value="UniProtKB-SubCell"/>
</dbReference>
<keyword evidence="5 6" id="KW-0472">Membrane</keyword>
<dbReference type="AlphaFoldDB" id="A0A1F5LCR1"/>
<evidence type="ECO:0000256" key="1">
    <source>
        <dbReference type="ARBA" id="ARBA00004141"/>
    </source>
</evidence>
<proteinExistence type="inferred from homology"/>
<gene>
    <name evidence="7" type="ORF">PENARI_c015G05677</name>
</gene>
<keyword evidence="4 6" id="KW-1133">Transmembrane helix</keyword>
<comment type="caution">
    <text evidence="6">Lacks conserved residue(s) required for the propagation of feature annotation.</text>
</comment>
<evidence type="ECO:0000256" key="4">
    <source>
        <dbReference type="ARBA" id="ARBA00022989"/>
    </source>
</evidence>
<organism evidence="7 8">
    <name type="scientific">Penicillium arizonense</name>
    <dbReference type="NCBI Taxonomy" id="1835702"/>
    <lineage>
        <taxon>Eukaryota</taxon>
        <taxon>Fungi</taxon>
        <taxon>Dikarya</taxon>
        <taxon>Ascomycota</taxon>
        <taxon>Pezizomycotina</taxon>
        <taxon>Eurotiomycetes</taxon>
        <taxon>Eurotiomycetidae</taxon>
        <taxon>Eurotiales</taxon>
        <taxon>Aspergillaceae</taxon>
        <taxon>Penicillium</taxon>
    </lineage>
</organism>
<dbReference type="InterPro" id="IPR009716">
    <property type="entry name" value="Ferroportin-1"/>
</dbReference>
<evidence type="ECO:0000256" key="2">
    <source>
        <dbReference type="ARBA" id="ARBA00022448"/>
    </source>
</evidence>
<reference evidence="7 8" key="1">
    <citation type="journal article" date="2016" name="Sci. Rep.">
        <title>Penicillium arizonense, a new, genome sequenced fungal species, reveals a high chemical diversity in secreted metabolites.</title>
        <authorList>
            <person name="Grijseels S."/>
            <person name="Nielsen J.C."/>
            <person name="Randelovic M."/>
            <person name="Nielsen J."/>
            <person name="Nielsen K.F."/>
            <person name="Workman M."/>
            <person name="Frisvad J.C."/>
        </authorList>
    </citation>
    <scope>NUCLEOTIDE SEQUENCE [LARGE SCALE GENOMIC DNA]</scope>
    <source>
        <strain evidence="7 8">CBS 141311</strain>
    </source>
</reference>
<dbReference type="GeneID" id="34578516"/>
<dbReference type="PANTHER" id="PTHR11660:SF57">
    <property type="entry name" value="SOLUTE CARRIER FAMILY 40 MEMBER"/>
    <property type="match status" value="1"/>
</dbReference>
<evidence type="ECO:0000313" key="8">
    <source>
        <dbReference type="Proteomes" id="UP000177622"/>
    </source>
</evidence>
<keyword evidence="3 6" id="KW-0812">Transmembrane</keyword>
<evidence type="ECO:0000256" key="6">
    <source>
        <dbReference type="RuleBase" id="RU365065"/>
    </source>
</evidence>
<name>A0A1F5LCR1_PENAI</name>
<sequence>MAKLTCEQTGVDALTPLIAREEGEIPEPPPRERGSDSQDHVPASIAYLLYISHFLSTWNSRVFEFGAVLYLATIYPSTLLPMSVYALSRGLAAILFAPAVGHYIDIGNRLQVVRVSIVLQRCAVAASCVIFYLLTIRLRMSQVVDQCLLATLALLACIEKLCSVMNLVSVEKDWVVVVAGEDRENLKTMNVQMRRIDLICKLIGPLFIGFIDSSSPKTAIRVNFGMSAASVAVEYFSIAQALCLRFT</sequence>
<evidence type="ECO:0000313" key="7">
    <source>
        <dbReference type="EMBL" id="OGE51002.1"/>
    </source>
</evidence>
<comment type="similarity">
    <text evidence="6">Belongs to the ferroportin (FP) (TC 2.A.100) family. SLC40A subfamily.</text>
</comment>
<feature type="transmembrane region" description="Helical" evidence="6">
    <location>
        <begin position="116"/>
        <end position="134"/>
    </location>
</feature>
<evidence type="ECO:0000256" key="5">
    <source>
        <dbReference type="ARBA" id="ARBA00023136"/>
    </source>
</evidence>
<dbReference type="EMBL" id="LXJU01000015">
    <property type="protein sequence ID" value="OGE51002.1"/>
    <property type="molecule type" value="Genomic_DNA"/>
</dbReference>
<dbReference type="Proteomes" id="UP000177622">
    <property type="component" value="Unassembled WGS sequence"/>
</dbReference>
<accession>A0A1F5LCR1</accession>
<comment type="caution">
    <text evidence="7">The sequence shown here is derived from an EMBL/GenBank/DDBJ whole genome shotgun (WGS) entry which is preliminary data.</text>
</comment>
<dbReference type="GO" id="GO:0005381">
    <property type="term" value="F:iron ion transmembrane transporter activity"/>
    <property type="evidence" value="ECO:0007669"/>
    <property type="project" value="UniProtKB-UniRule"/>
</dbReference>
<dbReference type="STRING" id="1835702.A0A1F5LCR1"/>
<keyword evidence="2 6" id="KW-0813">Transport</keyword>